<feature type="compositionally biased region" description="Low complexity" evidence="1">
    <location>
        <begin position="99"/>
        <end position="119"/>
    </location>
</feature>
<evidence type="ECO:0000313" key="2">
    <source>
        <dbReference type="EMBL" id="JAB87079.1"/>
    </source>
</evidence>
<dbReference type="EMBL" id="GAMC01019476">
    <property type="protein sequence ID" value="JAB87079.1"/>
    <property type="molecule type" value="mRNA"/>
</dbReference>
<feature type="non-terminal residue" evidence="2">
    <location>
        <position position="1"/>
    </location>
</feature>
<proteinExistence type="evidence at transcript level"/>
<feature type="compositionally biased region" description="Low complexity" evidence="1">
    <location>
        <begin position="191"/>
        <end position="206"/>
    </location>
</feature>
<feature type="compositionally biased region" description="Basic residues" evidence="1">
    <location>
        <begin position="260"/>
        <end position="269"/>
    </location>
</feature>
<accession>W8BB60</accession>
<protein>
    <submittedName>
        <fullName evidence="2">Uncharacterized protein</fullName>
    </submittedName>
</protein>
<dbReference type="OrthoDB" id="6538186at2759"/>
<organism evidence="2">
    <name type="scientific">Ceratitis capitata</name>
    <name type="common">Mediterranean fruit fly</name>
    <name type="synonym">Tephritis capitata</name>
    <dbReference type="NCBI Taxonomy" id="7213"/>
    <lineage>
        <taxon>Eukaryota</taxon>
        <taxon>Metazoa</taxon>
        <taxon>Ecdysozoa</taxon>
        <taxon>Arthropoda</taxon>
        <taxon>Hexapoda</taxon>
        <taxon>Insecta</taxon>
        <taxon>Pterygota</taxon>
        <taxon>Neoptera</taxon>
        <taxon>Endopterygota</taxon>
        <taxon>Diptera</taxon>
        <taxon>Brachycera</taxon>
        <taxon>Muscomorpha</taxon>
        <taxon>Tephritoidea</taxon>
        <taxon>Tephritidae</taxon>
        <taxon>Ceratitis</taxon>
        <taxon>Ceratitis</taxon>
    </lineage>
</organism>
<feature type="non-terminal residue" evidence="2">
    <location>
        <position position="275"/>
    </location>
</feature>
<reference evidence="2" key="2">
    <citation type="journal article" date="2014" name="BMC Genomics">
        <title>A genomic perspective to assessing quality of mass-reared SIT flies used in Mediterranean fruit fly (Ceratitis capitata) eradication in California.</title>
        <authorList>
            <person name="Calla B."/>
            <person name="Hall B."/>
            <person name="Hou S."/>
            <person name="Geib S.M."/>
        </authorList>
    </citation>
    <scope>NUCLEOTIDE SEQUENCE</scope>
</reference>
<sequence>RALAEQQALRASIDAMQQQYDGIAALSYTLDPHSVVTTSSAVSMLLKPSKLGLSYAEVLSGHSSPVSFAQTDNVLHNVQSKIQNAKLHDNTHIAMVKSTNDNDNTTTKTTTTTIQTTTTHNSAVVEGVEPEKVQEFEPQQYEDTTQRTPPTHVAHNDNVKTNVLVTSIGEPRVQSTQSEYVNENGQRVMGTRTITTRTTTTTQQQTSSAQQPKSEEPDVTVSSWHEASVELNPPSVANTEAPQAAVRQQQQQLQAPREQRRGRSPRRRQQQQQQQ</sequence>
<feature type="region of interest" description="Disordered" evidence="1">
    <location>
        <begin position="185"/>
        <end position="275"/>
    </location>
</feature>
<name>W8BB60_CERCA</name>
<reference evidence="2" key="1">
    <citation type="submission" date="2013-07" db="EMBL/GenBank/DDBJ databases">
        <authorList>
            <person name="Geib S."/>
        </authorList>
    </citation>
    <scope>NUCLEOTIDE SEQUENCE</scope>
</reference>
<feature type="region of interest" description="Disordered" evidence="1">
    <location>
        <begin position="97"/>
        <end position="121"/>
    </location>
</feature>
<evidence type="ECO:0000256" key="1">
    <source>
        <dbReference type="SAM" id="MobiDB-lite"/>
    </source>
</evidence>
<dbReference type="AlphaFoldDB" id="W8BB60"/>
<feature type="compositionally biased region" description="Low complexity" evidence="1">
    <location>
        <begin position="240"/>
        <end position="256"/>
    </location>
</feature>